<evidence type="ECO:0000256" key="1">
    <source>
        <dbReference type="SAM" id="MobiDB-lite"/>
    </source>
</evidence>
<keyword evidence="3" id="KW-1185">Reference proteome</keyword>
<feature type="non-terminal residue" evidence="2">
    <location>
        <position position="118"/>
    </location>
</feature>
<gene>
    <name evidence="2" type="ORF">SPARVUS_LOCUS10095510</name>
</gene>
<feature type="compositionally biased region" description="Basic and acidic residues" evidence="1">
    <location>
        <begin position="96"/>
        <end position="118"/>
    </location>
</feature>
<evidence type="ECO:0000313" key="2">
    <source>
        <dbReference type="EMBL" id="CAI9584904.1"/>
    </source>
</evidence>
<accession>A0ABN9EJC2</accession>
<sequence>YTHTYIHTHTQNIYIYQGRTDKSWGPRAIGKHGAPVSSPTLKPHPKKPMKKVPGASHGAPYRPWAVPKFPNGQSTPDLSIHVLHTHIHTHIHTHTHKLEKEEDERRRPVTPWDHIKDT</sequence>
<reference evidence="2" key="1">
    <citation type="submission" date="2023-05" db="EMBL/GenBank/DDBJ databases">
        <authorList>
            <person name="Stuckert A."/>
        </authorList>
    </citation>
    <scope>NUCLEOTIDE SEQUENCE</scope>
</reference>
<proteinExistence type="predicted"/>
<organism evidence="2 3">
    <name type="scientific">Staurois parvus</name>
    <dbReference type="NCBI Taxonomy" id="386267"/>
    <lineage>
        <taxon>Eukaryota</taxon>
        <taxon>Metazoa</taxon>
        <taxon>Chordata</taxon>
        <taxon>Craniata</taxon>
        <taxon>Vertebrata</taxon>
        <taxon>Euteleostomi</taxon>
        <taxon>Amphibia</taxon>
        <taxon>Batrachia</taxon>
        <taxon>Anura</taxon>
        <taxon>Neobatrachia</taxon>
        <taxon>Ranoidea</taxon>
        <taxon>Ranidae</taxon>
        <taxon>Staurois</taxon>
    </lineage>
</organism>
<dbReference type="EMBL" id="CATNWA010015590">
    <property type="protein sequence ID" value="CAI9584904.1"/>
    <property type="molecule type" value="Genomic_DNA"/>
</dbReference>
<evidence type="ECO:0000313" key="3">
    <source>
        <dbReference type="Proteomes" id="UP001162483"/>
    </source>
</evidence>
<dbReference type="Proteomes" id="UP001162483">
    <property type="component" value="Unassembled WGS sequence"/>
</dbReference>
<feature type="non-terminal residue" evidence="2">
    <location>
        <position position="1"/>
    </location>
</feature>
<feature type="region of interest" description="Disordered" evidence="1">
    <location>
        <begin position="91"/>
        <end position="118"/>
    </location>
</feature>
<feature type="region of interest" description="Disordered" evidence="1">
    <location>
        <begin position="25"/>
        <end position="72"/>
    </location>
</feature>
<comment type="caution">
    <text evidence="2">The sequence shown here is derived from an EMBL/GenBank/DDBJ whole genome shotgun (WGS) entry which is preliminary data.</text>
</comment>
<name>A0ABN9EJC2_9NEOB</name>
<protein>
    <submittedName>
        <fullName evidence="2">Uncharacterized protein</fullName>
    </submittedName>
</protein>